<evidence type="ECO:0000313" key="3">
    <source>
        <dbReference type="EMBL" id="MFO7190831.1"/>
    </source>
</evidence>
<dbReference type="GO" id="GO:0004386">
    <property type="term" value="F:helicase activity"/>
    <property type="evidence" value="ECO:0007669"/>
    <property type="project" value="UniProtKB-KW"/>
</dbReference>
<evidence type="ECO:0000256" key="1">
    <source>
        <dbReference type="SAM" id="MobiDB-lite"/>
    </source>
</evidence>
<keyword evidence="3" id="KW-0378">Hydrolase</keyword>
<comment type="caution">
    <text evidence="3">The sequence shown here is derived from an EMBL/GenBank/DDBJ whole genome shotgun (WGS) entry which is preliminary data.</text>
</comment>
<keyword evidence="3" id="KW-0347">Helicase</keyword>
<name>A0ABD6F9S7_9PSEU</name>
<feature type="region of interest" description="Disordered" evidence="1">
    <location>
        <begin position="347"/>
        <end position="377"/>
    </location>
</feature>
<keyword evidence="3" id="KW-0067">ATP-binding</keyword>
<sequence>MVAMMLADVLRSASDEQLAALLMARRDLATPPPADTEVLARRAATAGSVARACEQLNARQLAVAEALLLLGADTEPVAKTAVDDLLGVDAADDLAALERLALCWSADEGVSTLPAVREALGPFPAGLGRSLPALAGQDVAELLTGLPDDERKVLDKLASGPPIGRTRDAAVDVDLDSARTPVQRLLARGLLIRRDTQTVELPREIGLYLRGGRAFTEETLREPEVRTRSFGQESVDRTAAGEAMELCRQVGALLASWSQNPPPVLKAGGLGVREVRRVCRELEVDEPRAVLLVEVLLAAGLVVDSGSTTPEFVPTTLADSWLAVGPAARWTTLAAAWLDMPRMPGLAHDRPDATSDGANPARRGDAPAPLSDRLHRPTAPSVRRRVLRALADLPPGTGIVDDAELIALLAWRNPRRGGRLRDDAARWILAEAAALGVTALGAVSSATRALLAEPEQGESLEDVRRRATVAMTQALPEPVDHVLVQADLTVVAPGPLEPALADEMAAIADIESAGHATVYRISEQSVRRALDSGRTAGELHEFFRKRSRTPVPQSLTYLIDDVARRHGRLRGGAASSFLRSDDEVLIAEVVSHPAAEDLQLRRIAPTVLVSPLPLAEVLDGLRAAGFSPAAEGVDGQVVDLAPRGRRVAPPRNPGRRAPAARPLSEEQAAEVVARMRAGDAAAAARRSEGVRNAGGTGDTSATVQLLTEAVRSGRQVWIGYVDANGTAAQRVVTPVRVSAGILDGADNDRYPLHRITSAAYVD</sequence>
<dbReference type="EMBL" id="QGUI02000005">
    <property type="protein sequence ID" value="MFO7190831.1"/>
    <property type="molecule type" value="Genomic_DNA"/>
</dbReference>
<feature type="region of interest" description="Disordered" evidence="1">
    <location>
        <begin position="643"/>
        <end position="667"/>
    </location>
</feature>
<dbReference type="AlphaFoldDB" id="A0ABD6F9S7"/>
<organism evidence="3 4">
    <name type="scientific">Thermocrispum agreste</name>
    <dbReference type="NCBI Taxonomy" id="37925"/>
    <lineage>
        <taxon>Bacteria</taxon>
        <taxon>Bacillati</taxon>
        <taxon>Actinomycetota</taxon>
        <taxon>Actinomycetes</taxon>
        <taxon>Pseudonocardiales</taxon>
        <taxon>Pseudonocardiaceae</taxon>
        <taxon>Thermocrispum</taxon>
    </lineage>
</organism>
<reference evidence="3 4" key="1">
    <citation type="journal article" date="2021" name="BMC Genomics">
        <title>Genome-resolved metagenome and metatranscriptome analyses of thermophilic composting reveal key bacterial players and their metabolic interactions.</title>
        <authorList>
            <person name="Braga L.P.P."/>
            <person name="Pereira R.V."/>
            <person name="Martins L.F."/>
            <person name="Moura L.M.S."/>
            <person name="Sanchez F.B."/>
            <person name="Patane J.S.L."/>
            <person name="da Silva A.M."/>
            <person name="Setubal J.C."/>
        </authorList>
    </citation>
    <scope>NUCLEOTIDE SEQUENCE [LARGE SCALE GENOMIC DNA]</scope>
    <source>
        <strain evidence="3">ZC4RG45</strain>
    </source>
</reference>
<dbReference type="PROSITE" id="PS52050">
    <property type="entry name" value="WYL"/>
    <property type="match status" value="1"/>
</dbReference>
<gene>
    <name evidence="3" type="ORF">DIU77_001100</name>
</gene>
<dbReference type="Pfam" id="PF13625">
    <property type="entry name" value="Helicase_C_3"/>
    <property type="match status" value="1"/>
</dbReference>
<keyword evidence="3" id="KW-0547">Nucleotide-binding</keyword>
<evidence type="ECO:0000259" key="2">
    <source>
        <dbReference type="Pfam" id="PF13625"/>
    </source>
</evidence>
<proteinExistence type="predicted"/>
<feature type="domain" description="Helicase XPB/Ssl2 N-terminal" evidence="2">
    <location>
        <begin position="482"/>
        <end position="604"/>
    </location>
</feature>
<protein>
    <submittedName>
        <fullName evidence="3">Helicase-associated domain-containing protein</fullName>
    </submittedName>
</protein>
<accession>A0ABD6F9S7</accession>
<dbReference type="InterPro" id="IPR032830">
    <property type="entry name" value="XPB/Ssl2_N"/>
</dbReference>
<dbReference type="Proteomes" id="UP000249324">
    <property type="component" value="Unassembled WGS sequence"/>
</dbReference>
<evidence type="ECO:0000313" key="4">
    <source>
        <dbReference type="Proteomes" id="UP000249324"/>
    </source>
</evidence>